<dbReference type="Pfam" id="PF01784">
    <property type="entry name" value="DUF34_NIF3"/>
    <property type="match status" value="1"/>
</dbReference>
<dbReference type="NCBIfam" id="TIGR00486">
    <property type="entry name" value="YbgI_SA1388"/>
    <property type="match status" value="1"/>
</dbReference>
<evidence type="ECO:0000313" key="6">
    <source>
        <dbReference type="Proteomes" id="UP001203665"/>
    </source>
</evidence>
<dbReference type="Gene3D" id="3.30.70.120">
    <property type="match status" value="1"/>
</dbReference>
<dbReference type="Proteomes" id="UP001203665">
    <property type="component" value="Unassembled WGS sequence"/>
</dbReference>
<dbReference type="InterPro" id="IPR002678">
    <property type="entry name" value="DUF34/NIF3"/>
</dbReference>
<dbReference type="InterPro" id="IPR015867">
    <property type="entry name" value="N-reg_PII/ATP_PRibTrfase_C"/>
</dbReference>
<evidence type="ECO:0000256" key="1">
    <source>
        <dbReference type="ARBA" id="ARBA00006964"/>
    </source>
</evidence>
<sequence>METTGTEIVRMFETWSPQSLAVEGDRIGLMVGTLEKNVQHVMTALDVTEEVIDEAIANKVDLILAHHPLLFRPLKKIDTDSPQGRMIQKALKHEIAIYAAHTNLDIAVGGVNDMLSDALSLTEVEVLSPTSYIALKKLVVFVPRTHADGLREAIGEAGAGHIGAYSHCSYSSVGIGTFKPGSEAIPFIGESGKQEFVEEIRIETIVPQAILPAVLEAMQQSHPYEEIAYDLYALEQQGQALGLGRIGELEHPLSLLELAEKVKQAFQVDTLRLIGDSKKTVKRIALLGGDGNKYVQTAIDRGADVFITGDIYYHTAVDAIEDGFALLDPGHNIEKIMKKGVAQKLSKLVQDAGHDIKITASEIDTDPYQYV</sequence>
<protein>
    <recommendedName>
        <fullName evidence="2 4">GTP cyclohydrolase 1 type 2 homolog</fullName>
    </recommendedName>
</protein>
<evidence type="ECO:0000313" key="5">
    <source>
        <dbReference type="EMBL" id="MCM2677833.1"/>
    </source>
</evidence>
<dbReference type="EMBL" id="JAMQJY010000006">
    <property type="protein sequence ID" value="MCM2677833.1"/>
    <property type="molecule type" value="Genomic_DNA"/>
</dbReference>
<proteinExistence type="inferred from homology"/>
<gene>
    <name evidence="5" type="ORF">NDM98_22070</name>
</gene>
<dbReference type="InterPro" id="IPR017221">
    <property type="entry name" value="DUF34/NIF3_bac"/>
</dbReference>
<evidence type="ECO:0000256" key="2">
    <source>
        <dbReference type="ARBA" id="ARBA00022112"/>
    </source>
</evidence>
<comment type="similarity">
    <text evidence="1 4">Belongs to the GTP cyclohydrolase I type 2/NIF3 family.</text>
</comment>
<keyword evidence="3 4" id="KW-0479">Metal-binding</keyword>
<dbReference type="PIRSF" id="PIRSF037489">
    <property type="entry name" value="UCP037489_NIF3_YqfO"/>
    <property type="match status" value="1"/>
</dbReference>
<comment type="caution">
    <text evidence="5">The sequence shown here is derived from an EMBL/GenBank/DDBJ whole genome shotgun (WGS) entry which is preliminary data.</text>
</comment>
<dbReference type="PANTHER" id="PTHR13799:SF14">
    <property type="entry name" value="GTP CYCLOHYDROLASE 1 TYPE 2 HOMOLOG"/>
    <property type="match status" value="1"/>
</dbReference>
<dbReference type="RefSeq" id="WP_251611631.1">
    <property type="nucleotide sequence ID" value="NZ_JAMQJY010000006.1"/>
</dbReference>
<dbReference type="SUPFAM" id="SSF102705">
    <property type="entry name" value="NIF3 (NGG1p interacting factor 3)-like"/>
    <property type="match status" value="1"/>
</dbReference>
<evidence type="ECO:0000256" key="3">
    <source>
        <dbReference type="ARBA" id="ARBA00022723"/>
    </source>
</evidence>
<reference evidence="5" key="1">
    <citation type="submission" date="2022-06" db="EMBL/GenBank/DDBJ databases">
        <title>Alkalicoccobacillus porphyridii sp. nov., isolated from a marine red alga, Porphyridium purpureum and reclassification of Shouchella plakortidis and Shouchella gibsonii as Alkalicoccobacillus plakortidis comb. nov. and Alkalicoccobacillus gibsonii comb. nov.</title>
        <authorList>
            <person name="Kim K.H."/>
            <person name="Lee J.K."/>
            <person name="Han D.M."/>
            <person name="Baek J.H."/>
            <person name="Jeon C.O."/>
        </authorList>
    </citation>
    <scope>NUCLEOTIDE SEQUENCE</scope>
    <source>
        <strain evidence="5">DSM 19153</strain>
    </source>
</reference>
<keyword evidence="6" id="KW-1185">Reference proteome</keyword>
<dbReference type="PANTHER" id="PTHR13799">
    <property type="entry name" value="NGG1 INTERACTING FACTOR 3"/>
    <property type="match status" value="1"/>
</dbReference>
<dbReference type="InterPro" id="IPR036069">
    <property type="entry name" value="DUF34/NIF3_sf"/>
</dbReference>
<accession>A0ABT0XR35</accession>
<organism evidence="5 6">
    <name type="scientific">Alkalicoccobacillus plakortidis</name>
    <dbReference type="NCBI Taxonomy" id="444060"/>
    <lineage>
        <taxon>Bacteria</taxon>
        <taxon>Bacillati</taxon>
        <taxon>Bacillota</taxon>
        <taxon>Bacilli</taxon>
        <taxon>Bacillales</taxon>
        <taxon>Bacillaceae</taxon>
        <taxon>Alkalicoccobacillus</taxon>
    </lineage>
</organism>
<dbReference type="Gene3D" id="3.40.1390.30">
    <property type="entry name" value="NIF3 (NGG1p interacting factor 3)-like"/>
    <property type="match status" value="1"/>
</dbReference>
<evidence type="ECO:0000256" key="4">
    <source>
        <dbReference type="PIRNR" id="PIRNR037489"/>
    </source>
</evidence>
<name>A0ABT0XR35_9BACI</name>